<protein>
    <recommendedName>
        <fullName evidence="2">UPF0179 protein CUJ83_02810</fullName>
    </recommendedName>
</protein>
<dbReference type="EMBL" id="PGCK01000002">
    <property type="protein sequence ID" value="MCD1293928.1"/>
    <property type="molecule type" value="Genomic_DNA"/>
</dbReference>
<organism evidence="3 4">
    <name type="scientific">Methanooceanicella nereidis</name>
    <dbReference type="NCBI Taxonomy" id="2052831"/>
    <lineage>
        <taxon>Archaea</taxon>
        <taxon>Methanobacteriati</taxon>
        <taxon>Methanobacteriota</taxon>
        <taxon>Stenosarchaea group</taxon>
        <taxon>Methanomicrobia</taxon>
        <taxon>Methanocellales</taxon>
        <taxon>Methanocellaceae</taxon>
        <taxon>Methanooceanicella</taxon>
    </lineage>
</organism>
<reference evidence="3 4" key="1">
    <citation type="submission" date="2017-11" db="EMBL/GenBank/DDBJ databases">
        <title>Isolation and Characterization of Family Methanocellaceae Species from Potential Methane Hydrate Area Offshore Southwestern Taiwan.</title>
        <authorList>
            <person name="Zhang W.-L."/>
            <person name="Chen W.-C."/>
            <person name="Lai M.-C."/>
            <person name="Chen S.-C."/>
        </authorList>
    </citation>
    <scope>NUCLEOTIDE SEQUENCE [LARGE SCALE GENOMIC DNA]</scope>
    <source>
        <strain evidence="3 4">CWC-04</strain>
    </source>
</reference>
<proteinExistence type="inferred from homology"/>
<dbReference type="PIRSF" id="PIRSF006595">
    <property type="entry name" value="UCP006595"/>
    <property type="match status" value="1"/>
</dbReference>
<comment type="similarity">
    <text evidence="1 2">Belongs to the UPF0179 family.</text>
</comment>
<accession>A0AAP2RAS7</accession>
<dbReference type="PANTHER" id="PTHR40699:SF1">
    <property type="entry name" value="UPF0179 PROTEIN MJ1627"/>
    <property type="match status" value="1"/>
</dbReference>
<evidence type="ECO:0000313" key="4">
    <source>
        <dbReference type="Proteomes" id="UP001320159"/>
    </source>
</evidence>
<sequence>MSESTTITLIGSKLAKVGTEFIFRGAVGECEKCKLKNTCINLDRNKKYRVVALRNGMEHDCYLHDTSVKAVEVVPCPIIAMIESRKAFNGSRIIYEEPECEDSCPHYEICHPTGLVSGDKYTIAEVLGDDHITCPKGLTLKKVELRV</sequence>
<comment type="caution">
    <text evidence="3">The sequence shown here is derived from an EMBL/GenBank/DDBJ whole genome shotgun (WGS) entry which is preliminary data.</text>
</comment>
<evidence type="ECO:0000256" key="1">
    <source>
        <dbReference type="ARBA" id="ARBA00010824"/>
    </source>
</evidence>
<dbReference type="RefSeq" id="WP_230740401.1">
    <property type="nucleotide sequence ID" value="NZ_PGCK01000002.1"/>
</dbReference>
<dbReference type="Proteomes" id="UP001320159">
    <property type="component" value="Unassembled WGS sequence"/>
</dbReference>
<gene>
    <name evidence="3" type="ORF">CUJ83_02810</name>
</gene>
<name>A0AAP2RAS7_9EURY</name>
<dbReference type="InterPro" id="IPR005369">
    <property type="entry name" value="UPF0179"/>
</dbReference>
<dbReference type="AlphaFoldDB" id="A0AAP2RAS7"/>
<keyword evidence="4" id="KW-1185">Reference proteome</keyword>
<dbReference type="Pfam" id="PF03684">
    <property type="entry name" value="UPF0179"/>
    <property type="match status" value="1"/>
</dbReference>
<dbReference type="HAMAP" id="MF_00498">
    <property type="entry name" value="UPF0179"/>
    <property type="match status" value="1"/>
</dbReference>
<evidence type="ECO:0000256" key="2">
    <source>
        <dbReference type="HAMAP-Rule" id="MF_00498"/>
    </source>
</evidence>
<dbReference type="PANTHER" id="PTHR40699">
    <property type="entry name" value="UPF0179 PROTEIN MJ1627"/>
    <property type="match status" value="1"/>
</dbReference>
<evidence type="ECO:0000313" key="3">
    <source>
        <dbReference type="EMBL" id="MCD1293928.1"/>
    </source>
</evidence>